<evidence type="ECO:0000313" key="4">
    <source>
        <dbReference type="EMBL" id="RZV08481.1"/>
    </source>
</evidence>
<dbReference type="Pfam" id="PF00550">
    <property type="entry name" value="PP-binding"/>
    <property type="match status" value="1"/>
</dbReference>
<dbReference type="PANTHER" id="PTHR20863:SF76">
    <property type="entry name" value="CARRIER DOMAIN-CONTAINING PROTEIN"/>
    <property type="match status" value="1"/>
</dbReference>
<protein>
    <submittedName>
        <fullName evidence="4">Acyl carrier protein</fullName>
    </submittedName>
</protein>
<evidence type="ECO:0000313" key="5">
    <source>
        <dbReference type="Proteomes" id="UP000291097"/>
    </source>
</evidence>
<feature type="domain" description="Carrier" evidence="3">
    <location>
        <begin position="5"/>
        <end position="81"/>
    </location>
</feature>
<evidence type="ECO:0000256" key="2">
    <source>
        <dbReference type="ARBA" id="ARBA00022553"/>
    </source>
</evidence>
<dbReference type="RefSeq" id="WP_130500679.1">
    <property type="nucleotide sequence ID" value="NZ_SHMP01000005.1"/>
</dbReference>
<dbReference type="AlphaFoldDB" id="A0A482Y829"/>
<gene>
    <name evidence="4" type="ORF">BDK88_2551</name>
</gene>
<dbReference type="InterPro" id="IPR009081">
    <property type="entry name" value="PP-bd_ACP"/>
</dbReference>
<evidence type="ECO:0000256" key="1">
    <source>
        <dbReference type="ARBA" id="ARBA00022450"/>
    </source>
</evidence>
<evidence type="ECO:0000259" key="3">
    <source>
        <dbReference type="PROSITE" id="PS50075"/>
    </source>
</evidence>
<dbReference type="GO" id="GO:0005829">
    <property type="term" value="C:cytosol"/>
    <property type="evidence" value="ECO:0007669"/>
    <property type="project" value="TreeGrafter"/>
</dbReference>
<name>A0A482Y829_9EURY</name>
<dbReference type="Gene3D" id="1.10.1200.10">
    <property type="entry name" value="ACP-like"/>
    <property type="match status" value="1"/>
</dbReference>
<dbReference type="InterPro" id="IPR003231">
    <property type="entry name" value="ACP"/>
</dbReference>
<proteinExistence type="inferred from homology"/>
<dbReference type="HAMAP" id="MF_01217">
    <property type="entry name" value="Acyl_carrier"/>
    <property type="match status" value="1"/>
</dbReference>
<dbReference type="Proteomes" id="UP000291097">
    <property type="component" value="Unassembled WGS sequence"/>
</dbReference>
<dbReference type="GO" id="GO:0016020">
    <property type="term" value="C:membrane"/>
    <property type="evidence" value="ECO:0007669"/>
    <property type="project" value="GOC"/>
</dbReference>
<dbReference type="EMBL" id="SHMP01000005">
    <property type="protein sequence ID" value="RZV08481.1"/>
    <property type="molecule type" value="Genomic_DNA"/>
</dbReference>
<organism evidence="4 5">
    <name type="scientific">Natrinema hispanicum</name>
    <dbReference type="NCBI Taxonomy" id="392421"/>
    <lineage>
        <taxon>Archaea</taxon>
        <taxon>Methanobacteriati</taxon>
        <taxon>Methanobacteriota</taxon>
        <taxon>Stenosarchaea group</taxon>
        <taxon>Halobacteria</taxon>
        <taxon>Halobacteriales</taxon>
        <taxon>Natrialbaceae</taxon>
        <taxon>Natrinema</taxon>
    </lineage>
</organism>
<dbReference type="GO" id="GO:0000035">
    <property type="term" value="F:acyl binding"/>
    <property type="evidence" value="ECO:0007669"/>
    <property type="project" value="TreeGrafter"/>
</dbReference>
<dbReference type="OrthoDB" id="185345at2157"/>
<dbReference type="GO" id="GO:0009245">
    <property type="term" value="P:lipid A biosynthetic process"/>
    <property type="evidence" value="ECO:0007669"/>
    <property type="project" value="TreeGrafter"/>
</dbReference>
<dbReference type="GO" id="GO:0000036">
    <property type="term" value="F:acyl carrier activity"/>
    <property type="evidence" value="ECO:0007669"/>
    <property type="project" value="TreeGrafter"/>
</dbReference>
<dbReference type="InterPro" id="IPR036736">
    <property type="entry name" value="ACP-like_sf"/>
</dbReference>
<reference evidence="4 5" key="1">
    <citation type="submission" date="2019-02" db="EMBL/GenBank/DDBJ databases">
        <title>Genomic Encyclopedia of Archaeal and Bacterial Type Strains, Phase II (KMG-II): from individual species to whole genera.</title>
        <authorList>
            <person name="Goeker M."/>
        </authorList>
    </citation>
    <scope>NUCLEOTIDE SEQUENCE [LARGE SCALE GENOMIC DNA]</scope>
    <source>
        <strain evidence="4 5">DSM 18328</strain>
    </source>
</reference>
<keyword evidence="1" id="KW-0596">Phosphopantetheine</keyword>
<accession>A0A482Y829</accession>
<keyword evidence="2" id="KW-0597">Phosphoprotein</keyword>
<dbReference type="SUPFAM" id="SSF47336">
    <property type="entry name" value="ACP-like"/>
    <property type="match status" value="1"/>
</dbReference>
<dbReference type="PANTHER" id="PTHR20863">
    <property type="entry name" value="ACYL CARRIER PROTEIN"/>
    <property type="match status" value="1"/>
</dbReference>
<dbReference type="PROSITE" id="PS50075">
    <property type="entry name" value="CARRIER"/>
    <property type="match status" value="1"/>
</dbReference>
<comment type="caution">
    <text evidence="4">The sequence shown here is derived from an EMBL/GenBank/DDBJ whole genome shotgun (WGS) entry which is preliminary data.</text>
</comment>
<sequence>MTATEGVSDRVEGIVADRLRVDADAFDEGTPFDGETLDADSLDLVEIAEAIEAEVGVHIPDADLEDLETVGDLTAYVDERA</sequence>